<comment type="caution">
    <text evidence="1">The sequence shown here is derived from an EMBL/GenBank/DDBJ whole genome shotgun (WGS) entry which is preliminary data.</text>
</comment>
<sequence length="94" mass="10515">GAWEMDVDGRPKISIANAQLVHMDHIRVVRDAELRRLDIEYLRANEAGDTALKTSIAAEKQALRNLPQTFDLTVAATPTQLNDLWPANLPKRPT</sequence>
<dbReference type="EMBL" id="LAZR01027287">
    <property type="protein sequence ID" value="KKL66189.1"/>
    <property type="molecule type" value="Genomic_DNA"/>
</dbReference>
<proteinExistence type="predicted"/>
<feature type="non-terminal residue" evidence="1">
    <location>
        <position position="1"/>
    </location>
</feature>
<reference evidence="1" key="1">
    <citation type="journal article" date="2015" name="Nature">
        <title>Complex archaea that bridge the gap between prokaryotes and eukaryotes.</title>
        <authorList>
            <person name="Spang A."/>
            <person name="Saw J.H."/>
            <person name="Jorgensen S.L."/>
            <person name="Zaremba-Niedzwiedzka K."/>
            <person name="Martijn J."/>
            <person name="Lind A.E."/>
            <person name="van Eijk R."/>
            <person name="Schleper C."/>
            <person name="Guy L."/>
            <person name="Ettema T.J."/>
        </authorList>
    </citation>
    <scope>NUCLEOTIDE SEQUENCE</scope>
</reference>
<gene>
    <name evidence="1" type="ORF">LCGC14_2147520</name>
</gene>
<evidence type="ECO:0000313" key="1">
    <source>
        <dbReference type="EMBL" id="KKL66189.1"/>
    </source>
</evidence>
<name>A0A0F9DWQ5_9ZZZZ</name>
<accession>A0A0F9DWQ5</accession>
<dbReference type="AlphaFoldDB" id="A0A0F9DWQ5"/>
<protein>
    <submittedName>
        <fullName evidence="1">Uncharacterized protein</fullName>
    </submittedName>
</protein>
<organism evidence="1">
    <name type="scientific">marine sediment metagenome</name>
    <dbReference type="NCBI Taxonomy" id="412755"/>
    <lineage>
        <taxon>unclassified sequences</taxon>
        <taxon>metagenomes</taxon>
        <taxon>ecological metagenomes</taxon>
    </lineage>
</organism>